<reference evidence="1 2" key="1">
    <citation type="submission" date="2023-11" db="EMBL/GenBank/DDBJ databases">
        <title>Lentzea sokolovensis, sp. nov., Lentzea kristufkii, sp. nov., and Lentzea miocenensis, sp. nov., rare actinobacteria from Sokolov Coal Basin, Miocene lacustrine sediment, Czech Republic.</title>
        <authorList>
            <person name="Lara A."/>
            <person name="Kotroba L."/>
            <person name="Nouioui I."/>
            <person name="Neumann-Schaal M."/>
            <person name="Mast Y."/>
            <person name="Chronakova A."/>
        </authorList>
    </citation>
    <scope>NUCLEOTIDE SEQUENCE [LARGE SCALE GENOMIC DNA]</scope>
    <source>
        <strain evidence="1 2">BCCO 10_0856</strain>
    </source>
</reference>
<keyword evidence="2" id="KW-1185">Reference proteome</keyword>
<organism evidence="1 2">
    <name type="scientific">Lentzea miocenica</name>
    <dbReference type="NCBI Taxonomy" id="3095431"/>
    <lineage>
        <taxon>Bacteria</taxon>
        <taxon>Bacillati</taxon>
        <taxon>Actinomycetota</taxon>
        <taxon>Actinomycetes</taxon>
        <taxon>Pseudonocardiales</taxon>
        <taxon>Pseudonocardiaceae</taxon>
        <taxon>Lentzea</taxon>
    </lineage>
</organism>
<proteinExistence type="predicted"/>
<protein>
    <submittedName>
        <fullName evidence="1">Uncharacterized protein</fullName>
    </submittedName>
</protein>
<comment type="caution">
    <text evidence="1">The sequence shown here is derived from an EMBL/GenBank/DDBJ whole genome shotgun (WGS) entry which is preliminary data.</text>
</comment>
<accession>A0ABU4SZS9</accession>
<dbReference type="RefSeq" id="WP_319966478.1">
    <property type="nucleotide sequence ID" value="NZ_JAXAVW010000010.1"/>
</dbReference>
<sequence length="152" mass="16922">MALRKVNDRWAGDDLADLIAYFGTDQDEYPVHRVVAARCGHCAGQVFVLETDESSTYVRRTCVSCGQTAYMLDSGEHWPTTDEDAEARYIVECTCGEDQFETAVGFTFYDDSPTSDVRWVSIAVRCTTDGLLGYSASWKIGYGPSRHLVHSV</sequence>
<reference evidence="1 2" key="2">
    <citation type="submission" date="2023-11" db="EMBL/GenBank/DDBJ databases">
        <authorList>
            <person name="Lara A.C."/>
            <person name="Chronakova A."/>
        </authorList>
    </citation>
    <scope>NUCLEOTIDE SEQUENCE [LARGE SCALE GENOMIC DNA]</scope>
    <source>
        <strain evidence="1 2">BCCO 10_0856</strain>
    </source>
</reference>
<evidence type="ECO:0000313" key="1">
    <source>
        <dbReference type="EMBL" id="MDX8031416.1"/>
    </source>
</evidence>
<dbReference type="EMBL" id="JAXAVW010000010">
    <property type="protein sequence ID" value="MDX8031416.1"/>
    <property type="molecule type" value="Genomic_DNA"/>
</dbReference>
<gene>
    <name evidence="1" type="ORF">SK803_14410</name>
</gene>
<evidence type="ECO:0000313" key="2">
    <source>
        <dbReference type="Proteomes" id="UP001285521"/>
    </source>
</evidence>
<dbReference type="Proteomes" id="UP001285521">
    <property type="component" value="Unassembled WGS sequence"/>
</dbReference>
<name>A0ABU4SZS9_9PSEU</name>